<reference evidence="1 2" key="1">
    <citation type="journal article" date="2024" name="Nat. Commun.">
        <title>Phylogenomics reveals the evolutionary origins of lichenization in chlorophyte algae.</title>
        <authorList>
            <person name="Puginier C."/>
            <person name="Libourel C."/>
            <person name="Otte J."/>
            <person name="Skaloud P."/>
            <person name="Haon M."/>
            <person name="Grisel S."/>
            <person name="Petersen M."/>
            <person name="Berrin J.G."/>
            <person name="Delaux P.M."/>
            <person name="Dal Grande F."/>
            <person name="Keller J."/>
        </authorList>
    </citation>
    <scope>NUCLEOTIDE SEQUENCE [LARGE SCALE GENOMIC DNA]</scope>
    <source>
        <strain evidence="1 2">SAG 2036</strain>
    </source>
</reference>
<dbReference type="AlphaFoldDB" id="A0AAW1PIA7"/>
<dbReference type="Proteomes" id="UP001465755">
    <property type="component" value="Unassembled WGS sequence"/>
</dbReference>
<evidence type="ECO:0000313" key="2">
    <source>
        <dbReference type="Proteomes" id="UP001465755"/>
    </source>
</evidence>
<proteinExistence type="predicted"/>
<protein>
    <submittedName>
        <fullName evidence="1">Uncharacterized protein</fullName>
    </submittedName>
</protein>
<gene>
    <name evidence="1" type="ORF">WJX73_009145</name>
</gene>
<evidence type="ECO:0000313" key="1">
    <source>
        <dbReference type="EMBL" id="KAK9809530.1"/>
    </source>
</evidence>
<comment type="caution">
    <text evidence="1">The sequence shown here is derived from an EMBL/GenBank/DDBJ whole genome shotgun (WGS) entry which is preliminary data.</text>
</comment>
<sequence length="659" mass="73121">MSMIGVCFELFEAGAEDQLKAMAMSEQLLPRLDLSQLDVLRQVVDEDVLFTPLQPLEPKRFPVRRGSTFESCLQSLALLARFSALPGFTENVLVHKAPLIMRLIADGGARFMWPESRKDEAHMQEADITELFGMQMAYQLTAKLPEVAAKLGAWPAVLHCLQNAFMDHEQELLPYALSLANHAMRTVLPYATVEDLVEETRKKSIFHLLSRIFASELRPLPGLGENRWGLQSNSFDVATFAGPEWLLHQPKSFSLDRSCSCLNAANQGGDKQGDKPMVAAKKRAREILTPVLELLHMMTDITIEDTDMKIFRKLQESPAQAQRMNHVLLDKIQIVMGPPQSMDAFLHGAMPALVQHLVKTAEKAAADGVEDMTMEIACCLFRWMACHHDEHTKAAQKLLPHLLPLGKHLGLGHLAPSLCMLAAPKSKSAPSDNGWRDFLTEQKMLSELLQSFHGGLHFIVEKFRTAARLYDPSVIDVLRDQATLLVALIEERCPSISVGGVLPCYCSPALHARTEAVVKALIALHEWSQARRNSHLQSATPQDHCLRVTMGLLAAQLQTIQAIKDPGSVNEGLVNQVGWLIADGLCSGHKKLQTSQLTGRSQAGLGRSGCSWLEDYARLEQRERLTITAMHLPQLLPKSDFGAHLASAIIQHPFMEEST</sequence>
<name>A0AAW1PIA7_9CHLO</name>
<dbReference type="EMBL" id="JALJOQ010000019">
    <property type="protein sequence ID" value="KAK9809530.1"/>
    <property type="molecule type" value="Genomic_DNA"/>
</dbReference>
<organism evidence="1 2">
    <name type="scientific">Symbiochloris irregularis</name>
    <dbReference type="NCBI Taxonomy" id="706552"/>
    <lineage>
        <taxon>Eukaryota</taxon>
        <taxon>Viridiplantae</taxon>
        <taxon>Chlorophyta</taxon>
        <taxon>core chlorophytes</taxon>
        <taxon>Trebouxiophyceae</taxon>
        <taxon>Trebouxiales</taxon>
        <taxon>Trebouxiaceae</taxon>
        <taxon>Symbiochloris</taxon>
    </lineage>
</organism>
<keyword evidence="2" id="KW-1185">Reference proteome</keyword>
<accession>A0AAW1PIA7</accession>